<dbReference type="CDD" id="cd00085">
    <property type="entry name" value="HNHc"/>
    <property type="match status" value="1"/>
</dbReference>
<dbReference type="RefSeq" id="YP_010654076.1">
    <property type="nucleotide sequence ID" value="NC_070806.1"/>
</dbReference>
<reference evidence="2 3" key="1">
    <citation type="submission" date="2018-01" db="EMBL/GenBank/DDBJ databases">
        <authorList>
            <person name="Giglietti G.M."/>
            <person name="Stoner T.H."/>
            <person name="Pope W.H."/>
            <person name="Garlena R.A."/>
            <person name="Russell D.A."/>
            <person name="Jacobs-Sera D."/>
            <person name="Hatfull G.F."/>
        </authorList>
    </citation>
    <scope>NUCLEOTIDE SEQUENCE [LARGE SCALE GENOMIC DNA]</scope>
</reference>
<keyword evidence="2" id="KW-0378">Hydrolase</keyword>
<dbReference type="InterPro" id="IPR003615">
    <property type="entry name" value="HNH_nuc"/>
</dbReference>
<name>A0A2K9VH78_9CAUD</name>
<dbReference type="EMBL" id="MG845393">
    <property type="protein sequence ID" value="AUV61626.1"/>
    <property type="molecule type" value="Genomic_DNA"/>
</dbReference>
<evidence type="ECO:0000313" key="3">
    <source>
        <dbReference type="Proteomes" id="UP000241442"/>
    </source>
</evidence>
<dbReference type="GO" id="GO:0004519">
    <property type="term" value="F:endonuclease activity"/>
    <property type="evidence" value="ECO:0007669"/>
    <property type="project" value="UniProtKB-KW"/>
</dbReference>
<evidence type="ECO:0000259" key="1">
    <source>
        <dbReference type="SMART" id="SM00507"/>
    </source>
</evidence>
<dbReference type="GO" id="GO:0008270">
    <property type="term" value="F:zinc ion binding"/>
    <property type="evidence" value="ECO:0007669"/>
    <property type="project" value="InterPro"/>
</dbReference>
<feature type="domain" description="HNH nuclease" evidence="1">
    <location>
        <begin position="6"/>
        <end position="59"/>
    </location>
</feature>
<keyword evidence="3" id="KW-1185">Reference proteome</keyword>
<gene>
    <name evidence="2" type="primary">61</name>
    <name evidence="2" type="ORF">PBI_BEENIE_61</name>
</gene>
<dbReference type="Pfam" id="PF01844">
    <property type="entry name" value="HNH"/>
    <property type="match status" value="1"/>
</dbReference>
<protein>
    <submittedName>
        <fullName evidence="2">HNH endonuclease</fullName>
    </submittedName>
</protein>
<dbReference type="GO" id="GO:0003676">
    <property type="term" value="F:nucleic acid binding"/>
    <property type="evidence" value="ECO:0007669"/>
    <property type="project" value="InterPro"/>
</dbReference>
<sequence length="191" mass="21544">MAVSKRLRYEILRRDNHTCRYCGATAPDVPLTVDHVVPVALGGADDPSNLVTACRDCNAGKTSSSPDAPVVADVAADALRWAAAMEEVARRRAVERTARRANHEAFQTNSWNRWTYGRERNHFELPADWRQSIDQFLDAGLELDDLDELVDVAMESQSRDPWKYFCGCCWRRISQLHADAQSLIRAELEAL</sequence>
<dbReference type="PANTHER" id="PTHR33877">
    <property type="entry name" value="SLL1193 PROTEIN"/>
    <property type="match status" value="1"/>
</dbReference>
<evidence type="ECO:0000313" key="2">
    <source>
        <dbReference type="EMBL" id="AUV61626.1"/>
    </source>
</evidence>
<keyword evidence="2" id="KW-0255">Endonuclease</keyword>
<dbReference type="Proteomes" id="UP000241442">
    <property type="component" value="Segment"/>
</dbReference>
<proteinExistence type="predicted"/>
<organism evidence="2 3">
    <name type="scientific">Gordonia phage Beenie</name>
    <dbReference type="NCBI Taxonomy" id="2079397"/>
    <lineage>
        <taxon>Viruses</taxon>
        <taxon>Duplodnaviria</taxon>
        <taxon>Heunggongvirae</taxon>
        <taxon>Uroviricota</taxon>
        <taxon>Caudoviricetes</taxon>
        <taxon>Beenievirus</taxon>
        <taxon>Beenievirus beenie</taxon>
    </lineage>
</organism>
<dbReference type="InterPro" id="IPR002711">
    <property type="entry name" value="HNH"/>
</dbReference>
<accession>A0A2K9VH78</accession>
<dbReference type="Gene3D" id="1.10.30.50">
    <property type="match status" value="1"/>
</dbReference>
<dbReference type="SMART" id="SM00507">
    <property type="entry name" value="HNHc"/>
    <property type="match status" value="1"/>
</dbReference>
<dbReference type="KEGG" id="vg:77929918"/>
<dbReference type="InterPro" id="IPR052892">
    <property type="entry name" value="NA-targeting_endonuclease"/>
</dbReference>
<dbReference type="PANTHER" id="PTHR33877:SF2">
    <property type="entry name" value="OS07G0170200 PROTEIN"/>
    <property type="match status" value="1"/>
</dbReference>
<dbReference type="GeneID" id="77929918"/>
<keyword evidence="2" id="KW-0540">Nuclease</keyword>